<proteinExistence type="predicted"/>
<evidence type="ECO:0000313" key="2">
    <source>
        <dbReference type="Proteomes" id="UP000016926"/>
    </source>
</evidence>
<dbReference type="InterPro" id="IPR032675">
    <property type="entry name" value="LRR_dom_sf"/>
</dbReference>
<dbReference type="EMBL" id="KB722652">
    <property type="protein sequence ID" value="EMS22164.1"/>
    <property type="molecule type" value="Genomic_DNA"/>
</dbReference>
<keyword evidence="2" id="KW-1185">Reference proteome</keyword>
<accession>M7XEB6</accession>
<sequence>MLTRVPLDIVLHIVRHAVDREAYDEDWRTYQQRLAQLCLVCKEFRDAVQPVLWRTLRVKWLEHFHQVAGREGRNRHLVKHVEELRGGPEFYGANSRQGDAVPFLRYYLPKLQAISLDSFGARGMALEHLALFDNFRYLSLHYYRLEATPAGLTLPQLETLSLAHCDAQLAAICDLLRPGCTAQLRHLALSHLDITAESGSTPHPPVLDRLRLVQLEGYSDAFAMYQVLPFDQAIFLSFPWSPDSLVVGSPLDLVRRKPDFLQLGKLPAYIFNESNSHATAGIDRHVQYFTHTGALQQAKAMFLPSELADTTLFTQRAERQALLSLLLACQDNATPVVFYHANRDAIGDFTTALLPHVERVHDAAYHEQLLAQMAKLVEDWEDYNAVLSSAPPGPIALRTLSFTIPPVDWPRPRPVEPIAVEELVLTAPDIDLLKNILHPATTPHLRRLGFYQLQLPWPGLHEGLADTALNQRLELCQVNVYDSKAIPSESLIQYGITVPTLLVVEPYQYFFGASSSEVNSQFPFIQLQSVPSPIPRPKRSRKSNKR</sequence>
<reference evidence="1 2" key="1">
    <citation type="journal article" date="2012" name="Nat. Commun.">
        <title>A multi-omic map of the lipid-producing yeast Rhodosporidium toruloides.</title>
        <authorList>
            <person name="Zhu Z."/>
            <person name="Zhang S."/>
            <person name="Liu H."/>
            <person name="Shen H."/>
            <person name="Lin X."/>
            <person name="Yang F."/>
            <person name="Zhou Y.J."/>
            <person name="Jin G."/>
            <person name="Ye M."/>
            <person name="Zou H."/>
            <person name="Zou H."/>
            <person name="Zhao Z.K."/>
        </authorList>
    </citation>
    <scope>NUCLEOTIDE SEQUENCE [LARGE SCALE GENOMIC DNA]</scope>
    <source>
        <strain evidence="1 2">NP11</strain>
    </source>
</reference>
<dbReference type="GeneID" id="27364931"/>
<dbReference type="SUPFAM" id="SSF52047">
    <property type="entry name" value="RNI-like"/>
    <property type="match status" value="1"/>
</dbReference>
<protein>
    <submittedName>
        <fullName evidence="1">Uncharacterized protein</fullName>
    </submittedName>
</protein>
<evidence type="ECO:0000313" key="1">
    <source>
        <dbReference type="EMBL" id="EMS22164.1"/>
    </source>
</evidence>
<gene>
    <name evidence="1" type="ORF">RHTO_00918</name>
</gene>
<dbReference type="AlphaFoldDB" id="M7XEB6"/>
<dbReference type="Gene3D" id="3.80.10.10">
    <property type="entry name" value="Ribonuclease Inhibitor"/>
    <property type="match status" value="1"/>
</dbReference>
<dbReference type="Proteomes" id="UP000016926">
    <property type="component" value="Unassembled WGS sequence"/>
</dbReference>
<name>M7XEB6_RHOT1</name>
<dbReference type="RefSeq" id="XP_016273283.1">
    <property type="nucleotide sequence ID" value="XM_016414602.1"/>
</dbReference>
<dbReference type="HOGENOM" id="CLU_037046_0_0_1"/>
<organism evidence="1 2">
    <name type="scientific">Rhodotorula toruloides (strain NP11)</name>
    <name type="common">Yeast</name>
    <name type="synonym">Rhodosporidium toruloides</name>
    <dbReference type="NCBI Taxonomy" id="1130832"/>
    <lineage>
        <taxon>Eukaryota</taxon>
        <taxon>Fungi</taxon>
        <taxon>Dikarya</taxon>
        <taxon>Basidiomycota</taxon>
        <taxon>Pucciniomycotina</taxon>
        <taxon>Microbotryomycetes</taxon>
        <taxon>Sporidiobolales</taxon>
        <taxon>Sporidiobolaceae</taxon>
        <taxon>Rhodotorula</taxon>
    </lineage>
</organism>